<dbReference type="EMBL" id="JBHSUS010000001">
    <property type="protein sequence ID" value="MFC6440117.1"/>
    <property type="molecule type" value="Genomic_DNA"/>
</dbReference>
<comment type="cofactor">
    <cofactor evidence="2">
        <name>Mn(2+)</name>
        <dbReference type="ChEBI" id="CHEBI:29035"/>
    </cofactor>
</comment>
<keyword evidence="10" id="KW-0464">Manganese</keyword>
<dbReference type="RefSeq" id="WP_131257000.1">
    <property type="nucleotide sequence ID" value="NZ_JBHSUS010000001.1"/>
</dbReference>
<comment type="catalytic activity">
    <reaction evidence="1">
        <text>Hydrolytically removes 5'-nucleotides successively from the 3'-hydroxy termini of 3'-hydroxy-terminated oligonucleotides.</text>
        <dbReference type="EC" id="3.1.4.1"/>
    </reaction>
</comment>
<evidence type="ECO:0000256" key="7">
    <source>
        <dbReference type="ARBA" id="ARBA00022723"/>
    </source>
</evidence>
<evidence type="ECO:0000256" key="1">
    <source>
        <dbReference type="ARBA" id="ARBA00000983"/>
    </source>
</evidence>
<keyword evidence="7" id="KW-0479">Metal-binding</keyword>
<evidence type="ECO:0000256" key="5">
    <source>
        <dbReference type="ARBA" id="ARBA00012029"/>
    </source>
</evidence>
<feature type="domain" description="VRR-NUC" evidence="11">
    <location>
        <begin position="434"/>
        <end position="548"/>
    </location>
</feature>
<dbReference type="EC" id="3.1.4.1" evidence="5"/>
<dbReference type="InterPro" id="IPR014883">
    <property type="entry name" value="VRR_NUC"/>
</dbReference>
<evidence type="ECO:0000256" key="4">
    <source>
        <dbReference type="ARBA" id="ARBA00005533"/>
    </source>
</evidence>
<evidence type="ECO:0000256" key="9">
    <source>
        <dbReference type="ARBA" id="ARBA00022842"/>
    </source>
</evidence>
<sequence length="549" mass="63335">MNDAPAPLAPDYYLTNFMTLLDWVETRYGDMLSPRLQSFSQQFRALSRPAMCLLVRLAGRKYRHFLQDSLRYSEIADIPQAIDELAARNFIKRNPASQLCDLLPVLTLAQLRFCFADRLDKPQLKLRKAQLIEDLQRLELPNVPWSGDVQTALGDLLVLTCQEDVDDLQLLFFGNPYQSLTEFVLQDLGIFRFENYALTQAHRLFRHPSELEQYKALQALKDATEDTTDMAALQALTAQLPLPAQSHIVKRRQMRLINRIAYRLEQAGELTEALRLYQHSTREPARERTIRVLDKLGAPQRAWQLAEQMLLQPNSEQERQVATRLLKRLAKKCQMPFHTQPEPEIDCKYLTLRASESQRVEEVTRQYLASVDAPCEHAENALFPGLLGLWMWDAMFADITGAFAHPFQLGPLDIYQSDFVLSRQEIFAALWQQLDDGSYVDAIRDTYQRKVGVSNLLVDWRYMNSDRLEMALRCISAEILKKIFSRMLFDLPANRAGLPDLIQFFPQSSSFCLIEVKGPGDKLQDNQIRWLRFFTSQGIAAHVAYVSWQ</sequence>
<evidence type="ECO:0000256" key="8">
    <source>
        <dbReference type="ARBA" id="ARBA00022801"/>
    </source>
</evidence>
<evidence type="ECO:0000256" key="3">
    <source>
        <dbReference type="ARBA" id="ARBA00001946"/>
    </source>
</evidence>
<evidence type="ECO:0000256" key="2">
    <source>
        <dbReference type="ARBA" id="ARBA00001936"/>
    </source>
</evidence>
<dbReference type="Gene3D" id="3.40.1350.10">
    <property type="match status" value="1"/>
</dbReference>
<dbReference type="InterPro" id="IPR033315">
    <property type="entry name" value="Fan1-like"/>
</dbReference>
<keyword evidence="9" id="KW-0460">Magnesium</keyword>
<protein>
    <recommendedName>
        <fullName evidence="5">phosphodiesterase I</fullName>
        <ecNumber evidence="5">3.1.4.1</ecNumber>
    </recommendedName>
</protein>
<dbReference type="Pfam" id="PF21315">
    <property type="entry name" value="FAN1_HTH"/>
    <property type="match status" value="1"/>
</dbReference>
<organism evidence="12 13">
    <name type="scientific">Pseudobowmanella zhangzhouensis</name>
    <dbReference type="NCBI Taxonomy" id="1537679"/>
    <lineage>
        <taxon>Bacteria</taxon>
        <taxon>Pseudomonadati</taxon>
        <taxon>Pseudomonadota</taxon>
        <taxon>Gammaproteobacteria</taxon>
        <taxon>Alteromonadales</taxon>
        <taxon>Alteromonadaceae</taxon>
    </lineage>
</organism>
<dbReference type="Proteomes" id="UP001596364">
    <property type="component" value="Unassembled WGS sequence"/>
</dbReference>
<keyword evidence="13" id="KW-1185">Reference proteome</keyword>
<evidence type="ECO:0000256" key="6">
    <source>
        <dbReference type="ARBA" id="ARBA00022722"/>
    </source>
</evidence>
<dbReference type="PANTHER" id="PTHR15749:SF4">
    <property type="entry name" value="FANCONI-ASSOCIATED NUCLEASE 1"/>
    <property type="match status" value="1"/>
</dbReference>
<evidence type="ECO:0000313" key="13">
    <source>
        <dbReference type="Proteomes" id="UP001596364"/>
    </source>
</evidence>
<dbReference type="InterPro" id="IPR049125">
    <property type="entry name" value="FAN1-like_WH"/>
</dbReference>
<proteinExistence type="inferred from homology"/>
<dbReference type="SMART" id="SM00990">
    <property type="entry name" value="VRR_NUC"/>
    <property type="match status" value="1"/>
</dbReference>
<dbReference type="Pfam" id="PF08774">
    <property type="entry name" value="VRR_NUC"/>
    <property type="match status" value="1"/>
</dbReference>
<evidence type="ECO:0000256" key="10">
    <source>
        <dbReference type="ARBA" id="ARBA00023211"/>
    </source>
</evidence>
<dbReference type="PANTHER" id="PTHR15749">
    <property type="entry name" value="FANCONI-ASSOCIATED NUCLEASE 1"/>
    <property type="match status" value="1"/>
</dbReference>
<evidence type="ECO:0000259" key="11">
    <source>
        <dbReference type="SMART" id="SM00990"/>
    </source>
</evidence>
<reference evidence="13" key="1">
    <citation type="journal article" date="2019" name="Int. J. Syst. Evol. Microbiol.">
        <title>The Global Catalogue of Microorganisms (GCM) 10K type strain sequencing project: providing services to taxonomists for standard genome sequencing and annotation.</title>
        <authorList>
            <consortium name="The Broad Institute Genomics Platform"/>
            <consortium name="The Broad Institute Genome Sequencing Center for Infectious Disease"/>
            <person name="Wu L."/>
            <person name="Ma J."/>
        </authorList>
    </citation>
    <scope>NUCLEOTIDE SEQUENCE [LARGE SCALE GENOMIC DNA]</scope>
    <source>
        <strain evidence="13">CGMCC 1.16031</strain>
    </source>
</reference>
<comment type="cofactor">
    <cofactor evidence="3">
        <name>Mg(2+)</name>
        <dbReference type="ChEBI" id="CHEBI:18420"/>
    </cofactor>
</comment>
<accession>A0ABW1XLU6</accession>
<gene>
    <name evidence="12" type="ORF">ACFP85_08160</name>
</gene>
<comment type="caution">
    <text evidence="12">The sequence shown here is derived from an EMBL/GenBank/DDBJ whole genome shotgun (WGS) entry which is preliminary data.</text>
</comment>
<comment type="similarity">
    <text evidence="4">Belongs to the FAN1 family.</text>
</comment>
<dbReference type="InterPro" id="IPR011856">
    <property type="entry name" value="tRNA_endonuc-like_dom_sf"/>
</dbReference>
<keyword evidence="6" id="KW-0540">Nuclease</keyword>
<evidence type="ECO:0000313" key="12">
    <source>
        <dbReference type="EMBL" id="MFC6440117.1"/>
    </source>
</evidence>
<keyword evidence="8" id="KW-0378">Hydrolase</keyword>
<name>A0ABW1XLU6_9ALTE</name>